<keyword evidence="1" id="KW-0472">Membrane</keyword>
<reference evidence="3" key="1">
    <citation type="submission" date="2017-06" db="EMBL/GenBank/DDBJ databases">
        <authorList>
            <person name="LiPuma J."/>
            <person name="Spilker T."/>
        </authorList>
    </citation>
    <scope>NUCLEOTIDE SEQUENCE [LARGE SCALE GENOMIC DNA]</scope>
    <source>
        <strain evidence="3">AU17325</strain>
    </source>
</reference>
<reference evidence="2 3" key="2">
    <citation type="submission" date="2017-08" db="EMBL/GenBank/DDBJ databases">
        <title>WGS of novel Burkholderia cepaca complex species.</title>
        <authorList>
            <person name="Lipuma J."/>
            <person name="Spilker T."/>
        </authorList>
    </citation>
    <scope>NUCLEOTIDE SEQUENCE [LARGE SCALE GENOMIC DNA]</scope>
    <source>
        <strain evidence="2 3">AU17325</strain>
    </source>
</reference>
<accession>A0A228IHC2</accession>
<feature type="transmembrane region" description="Helical" evidence="1">
    <location>
        <begin position="22"/>
        <end position="46"/>
    </location>
</feature>
<dbReference type="AlphaFoldDB" id="A0A228IHC2"/>
<proteinExistence type="predicted"/>
<dbReference type="Proteomes" id="UP000214600">
    <property type="component" value="Unassembled WGS sequence"/>
</dbReference>
<protein>
    <submittedName>
        <fullName evidence="2">Uncharacterized protein</fullName>
    </submittedName>
</protein>
<comment type="caution">
    <text evidence="2">The sequence shown here is derived from an EMBL/GenBank/DDBJ whole genome shotgun (WGS) entry which is preliminary data.</text>
</comment>
<evidence type="ECO:0000313" key="3">
    <source>
        <dbReference type="Proteomes" id="UP000214600"/>
    </source>
</evidence>
<keyword evidence="1" id="KW-0812">Transmembrane</keyword>
<dbReference type="EMBL" id="NKFA01000008">
    <property type="protein sequence ID" value="OXI41810.1"/>
    <property type="molecule type" value="Genomic_DNA"/>
</dbReference>
<gene>
    <name evidence="2" type="ORF">CFB84_21325</name>
</gene>
<evidence type="ECO:0000256" key="1">
    <source>
        <dbReference type="SAM" id="Phobius"/>
    </source>
</evidence>
<evidence type="ECO:0000313" key="2">
    <source>
        <dbReference type="EMBL" id="OXI41810.1"/>
    </source>
</evidence>
<name>A0A228IHC2_9BURK</name>
<organism evidence="2 3">
    <name type="scientific">Burkholderia aenigmatica</name>
    <dbReference type="NCBI Taxonomy" id="2015348"/>
    <lineage>
        <taxon>Bacteria</taxon>
        <taxon>Pseudomonadati</taxon>
        <taxon>Pseudomonadota</taxon>
        <taxon>Betaproteobacteria</taxon>
        <taxon>Burkholderiales</taxon>
        <taxon>Burkholderiaceae</taxon>
        <taxon>Burkholderia</taxon>
        <taxon>Burkholderia cepacia complex</taxon>
    </lineage>
</organism>
<dbReference type="OrthoDB" id="8995325at2"/>
<sequence length="96" mass="10620">MEYAELLSMKSSAYLLLRTGHFVWWSFGFGLTALGLACMTGVPLLARDRRPIDLMGRINDGDDARRIAGMIGAWCGVAVQRVDGLPDVTPFNFDRV</sequence>
<keyword evidence="1" id="KW-1133">Transmembrane helix</keyword>
<dbReference type="RefSeq" id="WP_089451922.1">
    <property type="nucleotide sequence ID" value="NZ_NKFA01000008.1"/>
</dbReference>